<dbReference type="PANTHER" id="PTHR43903">
    <property type="entry name" value="NEUROLIGIN"/>
    <property type="match status" value="1"/>
</dbReference>
<dbReference type="InterPro" id="IPR019819">
    <property type="entry name" value="Carboxylesterase_B_CS"/>
</dbReference>
<dbReference type="Pfam" id="PF00135">
    <property type="entry name" value="COesterase"/>
    <property type="match status" value="1"/>
</dbReference>
<evidence type="ECO:0000256" key="2">
    <source>
        <dbReference type="ARBA" id="ARBA00022729"/>
    </source>
</evidence>
<dbReference type="PROSITE" id="PS00941">
    <property type="entry name" value="CARBOXYLESTERASE_B_2"/>
    <property type="match status" value="1"/>
</dbReference>
<organism evidence="6 7">
    <name type="scientific">Diaphorina citri</name>
    <name type="common">Asian citrus psyllid</name>
    <dbReference type="NCBI Taxonomy" id="121845"/>
    <lineage>
        <taxon>Eukaryota</taxon>
        <taxon>Metazoa</taxon>
        <taxon>Ecdysozoa</taxon>
        <taxon>Arthropoda</taxon>
        <taxon>Hexapoda</taxon>
        <taxon>Insecta</taxon>
        <taxon>Pterygota</taxon>
        <taxon>Neoptera</taxon>
        <taxon>Paraneoptera</taxon>
        <taxon>Hemiptera</taxon>
        <taxon>Sternorrhyncha</taxon>
        <taxon>Psylloidea</taxon>
        <taxon>Psyllidae</taxon>
        <taxon>Diaphorininae</taxon>
        <taxon>Diaphorina</taxon>
    </lineage>
</organism>
<keyword evidence="3" id="KW-0325">Glycoprotein</keyword>
<comment type="similarity">
    <text evidence="1">Belongs to the type-B carboxylesterase/lipase family.</text>
</comment>
<dbReference type="InterPro" id="IPR029058">
    <property type="entry name" value="AB_hydrolase_fold"/>
</dbReference>
<dbReference type="SUPFAM" id="SSF53474">
    <property type="entry name" value="alpha/beta-Hydrolases"/>
    <property type="match status" value="1"/>
</dbReference>
<dbReference type="GeneID" id="103514421"/>
<dbReference type="PaxDb" id="121845-A0A3Q0J8A8"/>
<gene>
    <name evidence="7" type="primary">LOC103514421</name>
</gene>
<dbReference type="InterPro" id="IPR051093">
    <property type="entry name" value="Neuroligin/BSAL"/>
</dbReference>
<accession>A0A3Q0J8A8</accession>
<reference evidence="7" key="1">
    <citation type="submission" date="2025-08" db="UniProtKB">
        <authorList>
            <consortium name="RefSeq"/>
        </authorList>
    </citation>
    <scope>IDENTIFICATION</scope>
</reference>
<dbReference type="Gene3D" id="3.40.50.1820">
    <property type="entry name" value="alpha/beta hydrolase"/>
    <property type="match status" value="1"/>
</dbReference>
<protein>
    <submittedName>
        <fullName evidence="7">Neuroligin-4, Y-linked-like</fullName>
    </submittedName>
</protein>
<evidence type="ECO:0000259" key="5">
    <source>
        <dbReference type="Pfam" id="PF00135"/>
    </source>
</evidence>
<evidence type="ECO:0000256" key="4">
    <source>
        <dbReference type="SAM" id="SignalP"/>
    </source>
</evidence>
<dbReference type="STRING" id="121845.A0A3Q0J8A8"/>
<feature type="chain" id="PRO_5017959161" evidence="4">
    <location>
        <begin position="17"/>
        <end position="132"/>
    </location>
</feature>
<feature type="domain" description="Carboxylesterase type B" evidence="5">
    <location>
        <begin position="22"/>
        <end position="129"/>
    </location>
</feature>
<dbReference type="Proteomes" id="UP000079169">
    <property type="component" value="Unplaced"/>
</dbReference>
<dbReference type="KEGG" id="dci:103514421"/>
<feature type="signal peptide" evidence="4">
    <location>
        <begin position="1"/>
        <end position="16"/>
    </location>
</feature>
<name>A0A3Q0J8A8_DIACI</name>
<dbReference type="InterPro" id="IPR002018">
    <property type="entry name" value="CarbesteraseB"/>
</dbReference>
<evidence type="ECO:0000256" key="1">
    <source>
        <dbReference type="ARBA" id="ARBA00005964"/>
    </source>
</evidence>
<dbReference type="AlphaFoldDB" id="A0A3Q0J8A8"/>
<keyword evidence="6" id="KW-1185">Reference proteome</keyword>
<dbReference type="RefSeq" id="XP_026683198.1">
    <property type="nucleotide sequence ID" value="XM_026827397.1"/>
</dbReference>
<evidence type="ECO:0000313" key="6">
    <source>
        <dbReference type="Proteomes" id="UP000079169"/>
    </source>
</evidence>
<keyword evidence="2 4" id="KW-0732">Signal</keyword>
<proteinExistence type="inferred from homology"/>
<evidence type="ECO:0000313" key="7">
    <source>
        <dbReference type="RefSeq" id="XP_026683198.1"/>
    </source>
</evidence>
<evidence type="ECO:0000256" key="3">
    <source>
        <dbReference type="ARBA" id="ARBA00023180"/>
    </source>
</evidence>
<sequence length="132" mass="15066">MRYLLLCLYFVWLTSAHKYSTRVARTKYGPLRGILIQNPPVEAYLGVPYATPPLGSLRYMPPVTPSTWRAPRFADTYSAVCPQRLPDIGNRTEALLQLPRGRLVFLEKLLPLLSNQSEDCLYLNLYVPRPGK</sequence>